<feature type="compositionally biased region" description="Polar residues" evidence="8">
    <location>
        <begin position="214"/>
        <end position="226"/>
    </location>
</feature>
<dbReference type="PROSITE" id="PS00633">
    <property type="entry name" value="BROMODOMAIN_1"/>
    <property type="match status" value="1"/>
</dbReference>
<dbReference type="Gene3D" id="3.30.50.10">
    <property type="entry name" value="Erythroid Transcription Factor GATA-1, subunit A"/>
    <property type="match status" value="1"/>
</dbReference>
<keyword evidence="12" id="KW-1185">Reference proteome</keyword>
<feature type="non-terminal residue" evidence="11">
    <location>
        <position position="1"/>
    </location>
</feature>
<dbReference type="OrthoDB" id="21449at2759"/>
<dbReference type="AlphaFoldDB" id="A0A9N9BUL5"/>
<keyword evidence="7" id="KW-0863">Zinc-finger</keyword>
<evidence type="ECO:0000256" key="4">
    <source>
        <dbReference type="ARBA" id="ARBA00023163"/>
    </source>
</evidence>
<evidence type="ECO:0000256" key="2">
    <source>
        <dbReference type="ARBA" id="ARBA00023015"/>
    </source>
</evidence>
<keyword evidence="3 6" id="KW-0103">Bromodomain</keyword>
<organism evidence="11 12">
    <name type="scientific">Acaulospora morrowiae</name>
    <dbReference type="NCBI Taxonomy" id="94023"/>
    <lineage>
        <taxon>Eukaryota</taxon>
        <taxon>Fungi</taxon>
        <taxon>Fungi incertae sedis</taxon>
        <taxon>Mucoromycota</taxon>
        <taxon>Glomeromycotina</taxon>
        <taxon>Glomeromycetes</taxon>
        <taxon>Diversisporales</taxon>
        <taxon>Acaulosporaceae</taxon>
        <taxon>Acaulospora</taxon>
    </lineage>
</organism>
<dbReference type="PANTHER" id="PTHR22881:SF27">
    <property type="entry name" value="BROMODOMAIN CONTAINING 7_9"/>
    <property type="match status" value="1"/>
</dbReference>
<reference evidence="11" key="1">
    <citation type="submission" date="2021-06" db="EMBL/GenBank/DDBJ databases">
        <authorList>
            <person name="Kallberg Y."/>
            <person name="Tangrot J."/>
            <person name="Rosling A."/>
        </authorList>
    </citation>
    <scope>NUCLEOTIDE SEQUENCE</scope>
    <source>
        <strain evidence="11">CL551</strain>
    </source>
</reference>
<feature type="region of interest" description="Disordered" evidence="8">
    <location>
        <begin position="1"/>
        <end position="301"/>
    </location>
</feature>
<dbReference type="SMART" id="SM00297">
    <property type="entry name" value="BROMO"/>
    <property type="match status" value="1"/>
</dbReference>
<dbReference type="InterPro" id="IPR051831">
    <property type="entry name" value="Bromodomain_contain_prot"/>
</dbReference>
<dbReference type="GO" id="GO:0043565">
    <property type="term" value="F:sequence-specific DNA binding"/>
    <property type="evidence" value="ECO:0007669"/>
    <property type="project" value="InterPro"/>
</dbReference>
<evidence type="ECO:0000313" key="12">
    <source>
        <dbReference type="Proteomes" id="UP000789342"/>
    </source>
</evidence>
<dbReference type="PRINTS" id="PR00503">
    <property type="entry name" value="BROMODOMAIN"/>
</dbReference>
<dbReference type="InterPro" id="IPR021900">
    <property type="entry name" value="DUF3512"/>
</dbReference>
<dbReference type="GO" id="GO:0005634">
    <property type="term" value="C:nucleus"/>
    <property type="evidence" value="ECO:0007669"/>
    <property type="project" value="UniProtKB-SubCell"/>
</dbReference>
<evidence type="ECO:0000256" key="6">
    <source>
        <dbReference type="PROSITE-ProRule" id="PRU00035"/>
    </source>
</evidence>
<feature type="compositionally biased region" description="Basic and acidic residues" evidence="8">
    <location>
        <begin position="281"/>
        <end position="292"/>
    </location>
</feature>
<dbReference type="Proteomes" id="UP000789342">
    <property type="component" value="Unassembled WGS sequence"/>
</dbReference>
<dbReference type="Pfam" id="PF00320">
    <property type="entry name" value="GATA"/>
    <property type="match status" value="1"/>
</dbReference>
<dbReference type="PROSITE" id="PS50114">
    <property type="entry name" value="GATA_ZN_FINGER_2"/>
    <property type="match status" value="1"/>
</dbReference>
<keyword evidence="5" id="KW-0539">Nucleus</keyword>
<evidence type="ECO:0000256" key="5">
    <source>
        <dbReference type="ARBA" id="ARBA00023242"/>
    </source>
</evidence>
<dbReference type="InterPro" id="IPR036427">
    <property type="entry name" value="Bromodomain-like_sf"/>
</dbReference>
<evidence type="ECO:0000256" key="7">
    <source>
        <dbReference type="PROSITE-ProRule" id="PRU00094"/>
    </source>
</evidence>
<evidence type="ECO:0000256" key="8">
    <source>
        <dbReference type="SAM" id="MobiDB-lite"/>
    </source>
</evidence>
<comment type="subcellular location">
    <subcellularLocation>
        <location evidence="1">Nucleus</location>
    </subcellularLocation>
</comment>
<feature type="compositionally biased region" description="Basic residues" evidence="8">
    <location>
        <begin position="81"/>
        <end position="90"/>
    </location>
</feature>
<dbReference type="PANTHER" id="PTHR22881">
    <property type="entry name" value="BROMODOMAIN CONTAINING PROTEIN"/>
    <property type="match status" value="1"/>
</dbReference>
<sequence>DAGEDKNKSKFVQANEEEKKDAEVRELGQEVTNSNDQQDAGLDLEDQDPEVEDAVNTRSSSSRTDKMILKLKFNPESLPSSKKHKHKRKHKEQDEGSHHSHKITGKRGECDSSDETAEKDTDQYNTSDKHTHARKKSKRHNSDIVPVNDEVSRSIQPHGDTSRLSTIERAREEPLSEKQPTVTNNNLTNEVSEKSPYTDTKKNNEISKLGDNGGQMTPHENGNNSIFDDKIQNVDNNFSKKNFDDSDEREPSHDQKEISNSEVLTPTYQLRGNRSYPSVVEEEKPKYSETRPKKYSKVPKPDVQPIKDEAIVVISPPKILEISQPEVVITSRREVDNGNNNHTNTTEETASSFQSTGKKGPARRLGRPPKSQSVQQKTAKRTWTWQKKKKDLRTILSKLLDSFNKKDAYGFFSEPVDTSVVTDYLTIIQNPMDFGTMRKKIDCNEYTSIDEFKEDFSLVCNNCKTYNAPDTIYYKSADKLWQFGEKAIERERDSILLEEEKLKATEAIENGSQGGRVGGKKIANGNNIYGSISSRASSTRQPRRSKKIDPRKLFYPDGSIIPFGDPSSMIPRSPSFGETPLLTVISSKAQRPARFEDYGPYATLGIDPPFFTSNDKNFLYNIYGDEKGYSYAKSIKSFVKDMGDEMNQQVDRFLDKLTRGAHSIDQRVAQMMSTANHSISYDNSIVMQTELGPVNIRQELDRIRKLSELKKQQSDLEMWKKAKIDIDFLTGDQEMHSIMQNMGDSQHNVQELIDLNAKDLAELINIRQSSQSKSDKTEKQITEELNNRFIQLVQHAPDSEKISHTASALRPQLTDSTSLHQSTASFPLGNLKTPSTPLQPIIIPQMNSASHNFSTVEHTDPISALAPSSMLHENNLSGGSFRARTKPCNYNPAGKCANCQTTDTPGWRAGETPDQKLCNACGLYYSKNKSHRPSNLWNTR</sequence>
<dbReference type="Pfam" id="PF00439">
    <property type="entry name" value="Bromodomain"/>
    <property type="match status" value="1"/>
</dbReference>
<keyword evidence="7" id="KW-0862">Zinc</keyword>
<dbReference type="GO" id="GO:0006357">
    <property type="term" value="P:regulation of transcription by RNA polymerase II"/>
    <property type="evidence" value="ECO:0007669"/>
    <property type="project" value="TreeGrafter"/>
</dbReference>
<dbReference type="InterPro" id="IPR013088">
    <property type="entry name" value="Znf_NHR/GATA"/>
</dbReference>
<evidence type="ECO:0000259" key="10">
    <source>
        <dbReference type="PROSITE" id="PS50114"/>
    </source>
</evidence>
<dbReference type="InterPro" id="IPR001487">
    <property type="entry name" value="Bromodomain"/>
</dbReference>
<feature type="compositionally biased region" description="Basic and acidic residues" evidence="8">
    <location>
        <begin position="16"/>
        <end position="28"/>
    </location>
</feature>
<feature type="compositionally biased region" description="Polar residues" evidence="8">
    <location>
        <begin position="260"/>
        <end position="276"/>
    </location>
</feature>
<protein>
    <submittedName>
        <fullName evidence="11">16171_t:CDS:1</fullName>
    </submittedName>
</protein>
<dbReference type="PROSITE" id="PS50014">
    <property type="entry name" value="BROMODOMAIN_2"/>
    <property type="match status" value="1"/>
</dbReference>
<feature type="region of interest" description="Disordered" evidence="8">
    <location>
        <begin position="531"/>
        <end position="550"/>
    </location>
</feature>
<evidence type="ECO:0000256" key="1">
    <source>
        <dbReference type="ARBA" id="ARBA00004123"/>
    </source>
</evidence>
<dbReference type="CDD" id="cd00202">
    <property type="entry name" value="ZnF_GATA"/>
    <property type="match status" value="1"/>
</dbReference>
<dbReference type="SUPFAM" id="SSF57716">
    <property type="entry name" value="Glucocorticoid receptor-like (DNA-binding domain)"/>
    <property type="match status" value="1"/>
</dbReference>
<dbReference type="InterPro" id="IPR018359">
    <property type="entry name" value="Bromodomain_CS"/>
</dbReference>
<feature type="compositionally biased region" description="Basic and acidic residues" evidence="8">
    <location>
        <begin position="106"/>
        <end position="130"/>
    </location>
</feature>
<dbReference type="SUPFAM" id="SSF47370">
    <property type="entry name" value="Bromodomain"/>
    <property type="match status" value="1"/>
</dbReference>
<feature type="compositionally biased region" description="Basic and acidic residues" evidence="8">
    <location>
        <begin position="166"/>
        <end position="176"/>
    </location>
</feature>
<evidence type="ECO:0000313" key="11">
    <source>
        <dbReference type="EMBL" id="CAG8576499.1"/>
    </source>
</evidence>
<evidence type="ECO:0000256" key="3">
    <source>
        <dbReference type="ARBA" id="ARBA00023117"/>
    </source>
</evidence>
<feature type="region of interest" description="Disordered" evidence="8">
    <location>
        <begin position="333"/>
        <end position="381"/>
    </location>
</feature>
<feature type="compositionally biased region" description="Low complexity" evidence="8">
    <location>
        <begin position="339"/>
        <end position="349"/>
    </location>
</feature>
<evidence type="ECO:0000259" key="9">
    <source>
        <dbReference type="PROSITE" id="PS50014"/>
    </source>
</evidence>
<keyword evidence="4" id="KW-0804">Transcription</keyword>
<accession>A0A9N9BUL5</accession>
<feature type="compositionally biased region" description="Basic and acidic residues" evidence="8">
    <location>
        <begin position="241"/>
        <end position="259"/>
    </location>
</feature>
<feature type="domain" description="Bromo" evidence="9">
    <location>
        <begin position="404"/>
        <end position="474"/>
    </location>
</feature>
<keyword evidence="2" id="KW-0805">Transcription regulation</keyword>
<gene>
    <name evidence="11" type="ORF">AMORRO_LOCUS6715</name>
</gene>
<proteinExistence type="predicted"/>
<feature type="compositionally biased region" description="Acidic residues" evidence="8">
    <location>
        <begin position="42"/>
        <end position="53"/>
    </location>
</feature>
<feature type="compositionally biased region" description="Polar residues" evidence="8">
    <location>
        <begin position="370"/>
        <end position="381"/>
    </location>
</feature>
<dbReference type="SMART" id="SM00401">
    <property type="entry name" value="ZnF_GATA"/>
    <property type="match status" value="1"/>
</dbReference>
<dbReference type="PROSITE" id="PS00344">
    <property type="entry name" value="GATA_ZN_FINGER_1"/>
    <property type="match status" value="1"/>
</dbReference>
<dbReference type="Pfam" id="PF12024">
    <property type="entry name" value="DUF3512"/>
    <property type="match status" value="1"/>
</dbReference>
<dbReference type="EMBL" id="CAJVPV010004608">
    <property type="protein sequence ID" value="CAG8576499.1"/>
    <property type="molecule type" value="Genomic_DNA"/>
</dbReference>
<comment type="caution">
    <text evidence="11">The sequence shown here is derived from an EMBL/GenBank/DDBJ whole genome shotgun (WGS) entry which is preliminary data.</text>
</comment>
<keyword evidence="7" id="KW-0479">Metal-binding</keyword>
<dbReference type="Gene3D" id="1.20.920.10">
    <property type="entry name" value="Bromodomain-like"/>
    <property type="match status" value="1"/>
</dbReference>
<feature type="compositionally biased region" description="Polar residues" evidence="8">
    <location>
        <begin position="531"/>
        <end position="540"/>
    </location>
</feature>
<feature type="compositionally biased region" description="Polar residues" evidence="8">
    <location>
        <begin position="178"/>
        <end position="198"/>
    </location>
</feature>
<name>A0A9N9BUL5_9GLOM</name>
<dbReference type="InterPro" id="IPR000679">
    <property type="entry name" value="Znf_GATA"/>
</dbReference>
<dbReference type="GO" id="GO:0006325">
    <property type="term" value="P:chromatin organization"/>
    <property type="evidence" value="ECO:0007669"/>
    <property type="project" value="UniProtKB-ARBA"/>
</dbReference>
<dbReference type="GO" id="GO:0008270">
    <property type="term" value="F:zinc ion binding"/>
    <property type="evidence" value="ECO:0007669"/>
    <property type="project" value="UniProtKB-KW"/>
</dbReference>
<feature type="domain" description="GATA-type" evidence="10">
    <location>
        <begin position="890"/>
        <end position="933"/>
    </location>
</feature>